<gene>
    <name evidence="2" type="ORF">MNOR_LOCUS25569</name>
</gene>
<keyword evidence="1" id="KW-1133">Transmembrane helix</keyword>
<evidence type="ECO:0000313" key="2">
    <source>
        <dbReference type="EMBL" id="CAL4126387.1"/>
    </source>
</evidence>
<protein>
    <submittedName>
        <fullName evidence="2">Uncharacterized protein</fullName>
    </submittedName>
</protein>
<comment type="caution">
    <text evidence="2">The sequence shown here is derived from an EMBL/GenBank/DDBJ whole genome shotgun (WGS) entry which is preliminary data.</text>
</comment>
<accession>A0AAV2RI46</accession>
<dbReference type="Proteomes" id="UP001497623">
    <property type="component" value="Unassembled WGS sequence"/>
</dbReference>
<keyword evidence="3" id="KW-1185">Reference proteome</keyword>
<organism evidence="2 3">
    <name type="scientific">Meganyctiphanes norvegica</name>
    <name type="common">Northern krill</name>
    <name type="synonym">Thysanopoda norvegica</name>
    <dbReference type="NCBI Taxonomy" id="48144"/>
    <lineage>
        <taxon>Eukaryota</taxon>
        <taxon>Metazoa</taxon>
        <taxon>Ecdysozoa</taxon>
        <taxon>Arthropoda</taxon>
        <taxon>Crustacea</taxon>
        <taxon>Multicrustacea</taxon>
        <taxon>Malacostraca</taxon>
        <taxon>Eumalacostraca</taxon>
        <taxon>Eucarida</taxon>
        <taxon>Euphausiacea</taxon>
        <taxon>Euphausiidae</taxon>
        <taxon>Meganyctiphanes</taxon>
    </lineage>
</organism>
<proteinExistence type="predicted"/>
<name>A0AAV2RI46_MEGNR</name>
<evidence type="ECO:0000313" key="3">
    <source>
        <dbReference type="Proteomes" id="UP001497623"/>
    </source>
</evidence>
<reference evidence="2 3" key="1">
    <citation type="submission" date="2024-05" db="EMBL/GenBank/DDBJ databases">
        <authorList>
            <person name="Wallberg A."/>
        </authorList>
    </citation>
    <scope>NUCLEOTIDE SEQUENCE [LARGE SCALE GENOMIC DNA]</scope>
</reference>
<dbReference type="EMBL" id="CAXKWB010024588">
    <property type="protein sequence ID" value="CAL4126387.1"/>
    <property type="molecule type" value="Genomic_DNA"/>
</dbReference>
<evidence type="ECO:0000256" key="1">
    <source>
        <dbReference type="SAM" id="Phobius"/>
    </source>
</evidence>
<feature type="transmembrane region" description="Helical" evidence="1">
    <location>
        <begin position="37"/>
        <end position="61"/>
    </location>
</feature>
<keyword evidence="1" id="KW-0472">Membrane</keyword>
<dbReference type="AlphaFoldDB" id="A0AAV2RI46"/>
<keyword evidence="1" id="KW-0812">Transmembrane</keyword>
<sequence>MVDCPKEDSGFERFVADDVEDQEEGGQDPPYVTVIKYWHMILAIAVCSVFVCVGVFGFYIYDRPKRKARELLIAQELEMEELHQEIFKGALVGVDEWHLRK</sequence>